<gene>
    <name evidence="1" type="primary">STE23_27</name>
    <name evidence="1" type="ORF">DSO57_1011726</name>
</gene>
<sequence>MQNGMLQLLFRFHAVKNSYTAATELTRILFAYLNAIKTQGITQERYQTFLKRSRAIPPNRSPVIMYVKSLAVHLAQGASFKTILGVYDDTPAFDEHLLLGYLDQLNPTNFNIYETRNIPHDSQIEPWFGLKYSSSKINSSFLKELYSVTAQDYGITLPPSKHISHETSLVNEDTFKTQVEVLANNSIGSIISVNMKTVRDPSVKLQLDFGLHPSPKLLPFLDLLKEISEAYSANESSISSQSSYYFQTEQDSLIFVLRDKQETISKRIIDFIKMLRGFRANWHSFLSSKESFYTFWKDKDFYSEDDIPLTDLPRLLNPYFRDYQQTLAEVSALTPAEFQYCARHMQENLRFILIASGNISSEILIDLKHQIEDVFALNATKLLYENIQPPSLLPGSYVYVEKYQKNNSVILFYLDLFSLGDVPRYAMAQVTKVLISTRFFHQLRTIEQLGYVVEMSLTNQDHMGGLVGIIQGTQSPIYLESRIESFLFYFVQEIKAIPEERLNLTVASIARVLDKPPANIPSGYGFDWEIVQNYLPEAQQSKPPINQTNPPANQTVEFLPTLTKDTFIHFLEIHLLKSSPLRKKLSIHLNHPRLAYAKPTNYTLRDCGYQVQDYTSFHMTAF</sequence>
<evidence type="ECO:0000313" key="2">
    <source>
        <dbReference type="Proteomes" id="UP001165960"/>
    </source>
</evidence>
<organism evidence="1 2">
    <name type="scientific">Entomophthora muscae</name>
    <dbReference type="NCBI Taxonomy" id="34485"/>
    <lineage>
        <taxon>Eukaryota</taxon>
        <taxon>Fungi</taxon>
        <taxon>Fungi incertae sedis</taxon>
        <taxon>Zoopagomycota</taxon>
        <taxon>Entomophthoromycotina</taxon>
        <taxon>Entomophthoromycetes</taxon>
        <taxon>Entomophthorales</taxon>
        <taxon>Entomophthoraceae</taxon>
        <taxon>Entomophthora</taxon>
    </lineage>
</organism>
<keyword evidence="2" id="KW-1185">Reference proteome</keyword>
<dbReference type="EC" id="3.4.24.56" evidence="1"/>
<proteinExistence type="predicted"/>
<dbReference type="Proteomes" id="UP001165960">
    <property type="component" value="Unassembled WGS sequence"/>
</dbReference>
<comment type="caution">
    <text evidence="1">The sequence shown here is derived from an EMBL/GenBank/DDBJ whole genome shotgun (WGS) entry which is preliminary data.</text>
</comment>
<name>A0ACC2T6B2_9FUNG</name>
<dbReference type="EMBL" id="QTSX02003591">
    <property type="protein sequence ID" value="KAJ9070111.1"/>
    <property type="molecule type" value="Genomic_DNA"/>
</dbReference>
<keyword evidence="1" id="KW-0378">Hydrolase</keyword>
<keyword evidence="1" id="KW-0645">Protease</keyword>
<keyword evidence="1" id="KW-0482">Metalloprotease</keyword>
<protein>
    <submittedName>
        <fullName evidence="1">Metalloprotease</fullName>
        <ecNumber evidence="1">3.4.24.56</ecNumber>
    </submittedName>
</protein>
<evidence type="ECO:0000313" key="1">
    <source>
        <dbReference type="EMBL" id="KAJ9070111.1"/>
    </source>
</evidence>
<accession>A0ACC2T6B2</accession>
<reference evidence="1" key="1">
    <citation type="submission" date="2022-04" db="EMBL/GenBank/DDBJ databases">
        <title>Genome of the entomopathogenic fungus Entomophthora muscae.</title>
        <authorList>
            <person name="Elya C."/>
            <person name="Lovett B.R."/>
            <person name="Lee E."/>
            <person name="Macias A.M."/>
            <person name="Hajek A.E."/>
            <person name="De Bivort B.L."/>
            <person name="Kasson M.T."/>
            <person name="De Fine Licht H.H."/>
            <person name="Stajich J.E."/>
        </authorList>
    </citation>
    <scope>NUCLEOTIDE SEQUENCE</scope>
    <source>
        <strain evidence="1">Berkeley</strain>
    </source>
</reference>